<keyword evidence="2" id="KW-1185">Reference proteome</keyword>
<dbReference type="OrthoDB" id="6144333at2759"/>
<dbReference type="Proteomes" id="UP000694844">
    <property type="component" value="Chromosome 10"/>
</dbReference>
<dbReference type="RefSeq" id="XP_022311127.1">
    <property type="nucleotide sequence ID" value="XM_022455419.1"/>
</dbReference>
<dbReference type="Gene3D" id="3.40.50.300">
    <property type="entry name" value="P-loop containing nucleotide triphosphate hydrolases"/>
    <property type="match status" value="2"/>
</dbReference>
<protein>
    <submittedName>
        <fullName evidence="3">Uncharacterized protein LOC111116426</fullName>
    </submittedName>
</protein>
<dbReference type="GO" id="GO:0009378">
    <property type="term" value="F:four-way junction helicase activity"/>
    <property type="evidence" value="ECO:0007669"/>
    <property type="project" value="TreeGrafter"/>
</dbReference>
<proteinExistence type="inferred from homology"/>
<evidence type="ECO:0000256" key="1">
    <source>
        <dbReference type="ARBA" id="ARBA00005446"/>
    </source>
</evidence>
<comment type="similarity">
    <text evidence="1">Belongs to the helicase family. RecQ subfamily.</text>
</comment>
<dbReference type="KEGG" id="cvn:111116426"/>
<name>A0A8B8C5Z1_CRAVI</name>
<dbReference type="SUPFAM" id="SSF52540">
    <property type="entry name" value="P-loop containing nucleoside triphosphate hydrolases"/>
    <property type="match status" value="1"/>
</dbReference>
<sequence>MASYDDALAYILKSFGVSELKMEQKVTLEALMESKDCVGILPTGYGHSMEMDENISQGKFDYLFGYPDNLVGNKDFRYEIQKYNVSTIVVNEFHTIASWGLDEKKKEAFRKWFGEIGELRSLFPQTSILALSATCTHKISRRVYKILDLSVNTIETRISPNKPNIKIVVHKIPVVSFRK</sequence>
<accession>A0A8B8C5Z1</accession>
<dbReference type="GO" id="GO:0005694">
    <property type="term" value="C:chromosome"/>
    <property type="evidence" value="ECO:0007669"/>
    <property type="project" value="TreeGrafter"/>
</dbReference>
<gene>
    <name evidence="3" type="primary">LOC111116426</name>
</gene>
<dbReference type="GeneID" id="111116426"/>
<organism evidence="2 3">
    <name type="scientific">Crassostrea virginica</name>
    <name type="common">Eastern oyster</name>
    <dbReference type="NCBI Taxonomy" id="6565"/>
    <lineage>
        <taxon>Eukaryota</taxon>
        <taxon>Metazoa</taxon>
        <taxon>Spiralia</taxon>
        <taxon>Lophotrochozoa</taxon>
        <taxon>Mollusca</taxon>
        <taxon>Bivalvia</taxon>
        <taxon>Autobranchia</taxon>
        <taxon>Pteriomorphia</taxon>
        <taxon>Ostreida</taxon>
        <taxon>Ostreoidea</taxon>
        <taxon>Ostreidae</taxon>
        <taxon>Crassostrea</taxon>
    </lineage>
</organism>
<dbReference type="GO" id="GO:0005634">
    <property type="term" value="C:nucleus"/>
    <property type="evidence" value="ECO:0007669"/>
    <property type="project" value="TreeGrafter"/>
</dbReference>
<dbReference type="GO" id="GO:0005737">
    <property type="term" value="C:cytoplasm"/>
    <property type="evidence" value="ECO:0007669"/>
    <property type="project" value="TreeGrafter"/>
</dbReference>
<dbReference type="PANTHER" id="PTHR13710">
    <property type="entry name" value="DNA HELICASE RECQ FAMILY MEMBER"/>
    <property type="match status" value="1"/>
</dbReference>
<dbReference type="AlphaFoldDB" id="A0A8B8C5Z1"/>
<reference evidence="3" key="1">
    <citation type="submission" date="2025-08" db="UniProtKB">
        <authorList>
            <consortium name="RefSeq"/>
        </authorList>
    </citation>
    <scope>IDENTIFICATION</scope>
    <source>
        <tissue evidence="3">Whole sample</tissue>
    </source>
</reference>
<evidence type="ECO:0000313" key="2">
    <source>
        <dbReference type="Proteomes" id="UP000694844"/>
    </source>
</evidence>
<dbReference type="PANTHER" id="PTHR13710:SF120">
    <property type="entry name" value="BIFUNCTIONAL 3'-5' EXONUCLEASE_ATP-DEPENDENT HELICASE WRN"/>
    <property type="match status" value="1"/>
</dbReference>
<dbReference type="InterPro" id="IPR027417">
    <property type="entry name" value="P-loop_NTPase"/>
</dbReference>
<dbReference type="GO" id="GO:0000724">
    <property type="term" value="P:double-strand break repair via homologous recombination"/>
    <property type="evidence" value="ECO:0007669"/>
    <property type="project" value="TreeGrafter"/>
</dbReference>
<dbReference type="GO" id="GO:0043138">
    <property type="term" value="F:3'-5' DNA helicase activity"/>
    <property type="evidence" value="ECO:0007669"/>
    <property type="project" value="TreeGrafter"/>
</dbReference>
<evidence type="ECO:0000313" key="3">
    <source>
        <dbReference type="RefSeq" id="XP_022311127.1"/>
    </source>
</evidence>